<keyword evidence="9 16" id="KW-0249">Electron transport</keyword>
<evidence type="ECO:0000256" key="8">
    <source>
        <dbReference type="ARBA" id="ARBA00022967"/>
    </source>
</evidence>
<evidence type="ECO:0000256" key="14">
    <source>
        <dbReference type="ARBA" id="ARBA00023136"/>
    </source>
</evidence>
<dbReference type="InterPro" id="IPR003918">
    <property type="entry name" value="NADH_UbQ_OxRdtase"/>
</dbReference>
<keyword evidence="5 16" id="KW-0813">Transport</keyword>
<feature type="transmembrane region" description="Helical" evidence="16">
    <location>
        <begin position="187"/>
        <end position="205"/>
    </location>
</feature>
<feature type="transmembrane region" description="Helical" evidence="16">
    <location>
        <begin position="433"/>
        <end position="449"/>
    </location>
</feature>
<dbReference type="GO" id="GO:0003954">
    <property type="term" value="F:NADH dehydrogenase activity"/>
    <property type="evidence" value="ECO:0007669"/>
    <property type="project" value="TreeGrafter"/>
</dbReference>
<evidence type="ECO:0000259" key="18">
    <source>
        <dbReference type="Pfam" id="PF00361"/>
    </source>
</evidence>
<evidence type="ECO:0000313" key="20">
    <source>
        <dbReference type="EMBL" id="AKF33599.1"/>
    </source>
</evidence>
<dbReference type="EC" id="7.1.1.2" evidence="3 16"/>
<comment type="subcellular location">
    <subcellularLocation>
        <location evidence="1 16">Mitochondrion membrane</location>
        <topology evidence="1 16">Multi-pass membrane protein</topology>
    </subcellularLocation>
</comment>
<dbReference type="GO" id="GO:0031966">
    <property type="term" value="C:mitochondrial membrane"/>
    <property type="evidence" value="ECO:0007669"/>
    <property type="project" value="UniProtKB-SubCell"/>
</dbReference>
<feature type="chain" id="PRO_5002509960" description="NADH-ubiquinone oxidoreductase chain 4" evidence="17">
    <location>
        <begin position="26"/>
        <end position="459"/>
    </location>
</feature>
<evidence type="ECO:0000256" key="5">
    <source>
        <dbReference type="ARBA" id="ARBA00022448"/>
    </source>
</evidence>
<proteinExistence type="inferred from homology"/>
<feature type="signal peptide" evidence="17">
    <location>
        <begin position="1"/>
        <end position="25"/>
    </location>
</feature>
<dbReference type="Pfam" id="PF01059">
    <property type="entry name" value="Oxidored_q5_N"/>
    <property type="match status" value="1"/>
</dbReference>
<feature type="transmembrane region" description="Helical" evidence="16">
    <location>
        <begin position="389"/>
        <end position="412"/>
    </location>
</feature>
<dbReference type="EMBL" id="KP893332">
    <property type="protein sequence ID" value="AKF33599.1"/>
    <property type="molecule type" value="Genomic_DNA"/>
</dbReference>
<protein>
    <recommendedName>
        <fullName evidence="4 16">NADH-ubiquinone oxidoreductase chain 4</fullName>
        <ecNumber evidence="3 16">7.1.1.2</ecNumber>
    </recommendedName>
</protein>
<gene>
    <name evidence="20" type="primary">ND4</name>
</gene>
<evidence type="ECO:0000256" key="15">
    <source>
        <dbReference type="ARBA" id="ARBA00049551"/>
    </source>
</evidence>
<keyword evidence="7 16" id="KW-0812">Transmembrane</keyword>
<feature type="domain" description="NADH:quinone oxidoreductase/Mrp antiporter transmembrane" evidence="18">
    <location>
        <begin position="114"/>
        <end position="403"/>
    </location>
</feature>
<evidence type="ECO:0000256" key="10">
    <source>
        <dbReference type="ARBA" id="ARBA00022989"/>
    </source>
</evidence>
<dbReference type="GO" id="GO:0048039">
    <property type="term" value="F:ubiquinone binding"/>
    <property type="evidence" value="ECO:0007669"/>
    <property type="project" value="TreeGrafter"/>
</dbReference>
<sequence length="459" mass="50944">MLKTLLPTLMLIPVTLLSPPNLLWANTTTHSLLVAFMSLQWLLPTYLPLKATAHYTGMDQISSPLVVLSYWLLPLMIMASQNHLQHEPLTRKRIFLLTLLTVQPLIIMAFSVTELTLFYISFEATLIPTLILITRWGNQPERLSAGTYLMVYTLASSLHLLIALFYLKQGLGTGHLPTLKLTHLPPINPWPSTLLSLALLLAFMVKAPLYGLHLWLPKAHVEAPIAGSMLLAALLLKLGGYGIMRATYLMTPLQDMVYYPFLTLALWGALMTSSICLRQTDLKSMIAYSSVSHMGLVIAASVIQTPWSFSGAMILMIAHGLTSSVLFCLANSNYERTHSRILLLTRGLQPLLPLMSTWWLLANLTNMALPPTPNLMAELTIMTALLNWSTPTIILTGTATLLTALYTLFMLLTTQRGNPPSHITSTPNSNTREHLLMFLHIIPLLLLILKPELISGAPM</sequence>
<evidence type="ECO:0000256" key="12">
    <source>
        <dbReference type="ARBA" id="ARBA00023075"/>
    </source>
</evidence>
<keyword evidence="10 16" id="KW-1133">Transmembrane helix</keyword>
<evidence type="ECO:0000256" key="6">
    <source>
        <dbReference type="ARBA" id="ARBA00022660"/>
    </source>
</evidence>
<keyword evidence="12 16" id="KW-0830">Ubiquinone</keyword>
<evidence type="ECO:0000256" key="11">
    <source>
        <dbReference type="ARBA" id="ARBA00023027"/>
    </source>
</evidence>
<feature type="transmembrane region" description="Helical" evidence="16">
    <location>
        <begin position="149"/>
        <end position="167"/>
    </location>
</feature>
<feature type="transmembrane region" description="Helical" evidence="16">
    <location>
        <begin position="118"/>
        <end position="137"/>
    </location>
</feature>
<feature type="transmembrane region" description="Helical" evidence="16">
    <location>
        <begin position="225"/>
        <end position="244"/>
    </location>
</feature>
<evidence type="ECO:0000256" key="7">
    <source>
        <dbReference type="ARBA" id="ARBA00022692"/>
    </source>
</evidence>
<dbReference type="Pfam" id="PF00361">
    <property type="entry name" value="Proton_antipo_M"/>
    <property type="match status" value="1"/>
</dbReference>
<keyword evidence="11 16" id="KW-0520">NAD</keyword>
<keyword evidence="8" id="KW-1278">Translocase</keyword>
<keyword evidence="6 16" id="KW-0679">Respiratory chain</keyword>
<reference evidence="20" key="1">
    <citation type="submission" date="2015-03" db="EMBL/GenBank/DDBJ databases">
        <title>Complete mitochondrial genome of the Tyto longimembris (Strigiformes: Tytonidae).</title>
        <authorList>
            <person name="Xu P."/>
            <person name="Li Y."/>
            <person name="Miao L."/>
            <person name="Xie G."/>
            <person name="Huang Y."/>
        </authorList>
    </citation>
    <scope>NUCLEOTIDE SEQUENCE</scope>
</reference>
<evidence type="ECO:0000256" key="13">
    <source>
        <dbReference type="ARBA" id="ARBA00023128"/>
    </source>
</evidence>
<evidence type="ECO:0000256" key="1">
    <source>
        <dbReference type="ARBA" id="ARBA00004225"/>
    </source>
</evidence>
<feature type="transmembrane region" description="Helical" evidence="16">
    <location>
        <begin position="284"/>
        <end position="303"/>
    </location>
</feature>
<comment type="function">
    <text evidence="16">Core subunit of the mitochondrial membrane respiratory chain NADH dehydrogenase (Complex I) which catalyzes electron transfer from NADH through the respiratory chain, using ubiquinone as an electron acceptor. Essential for the catalytic activity and assembly of complex I.</text>
</comment>
<accession>A0A0F6SUI3</accession>
<feature type="transmembrane region" description="Helical" evidence="16">
    <location>
        <begin position="94"/>
        <end position="112"/>
    </location>
</feature>
<keyword evidence="14 16" id="KW-0472">Membrane</keyword>
<dbReference type="AlphaFoldDB" id="A0A0F6SUI3"/>
<dbReference type="PRINTS" id="PR01437">
    <property type="entry name" value="NUOXDRDTASE4"/>
</dbReference>
<evidence type="ECO:0000256" key="16">
    <source>
        <dbReference type="RuleBase" id="RU003297"/>
    </source>
</evidence>
<feature type="transmembrane region" description="Helical" evidence="16">
    <location>
        <begin position="53"/>
        <end position="73"/>
    </location>
</feature>
<keyword evidence="17" id="KW-0732">Signal</keyword>
<dbReference type="GO" id="GO:0042773">
    <property type="term" value="P:ATP synthesis coupled electron transport"/>
    <property type="evidence" value="ECO:0007669"/>
    <property type="project" value="InterPro"/>
</dbReference>
<dbReference type="PANTHER" id="PTHR43507:SF20">
    <property type="entry name" value="NADH-UBIQUINONE OXIDOREDUCTASE CHAIN 4"/>
    <property type="match status" value="1"/>
</dbReference>
<dbReference type="InterPro" id="IPR001750">
    <property type="entry name" value="ND/Mrp_TM"/>
</dbReference>
<evidence type="ECO:0000256" key="2">
    <source>
        <dbReference type="ARBA" id="ARBA00009025"/>
    </source>
</evidence>
<evidence type="ECO:0000256" key="17">
    <source>
        <dbReference type="SAM" id="SignalP"/>
    </source>
</evidence>
<evidence type="ECO:0000256" key="3">
    <source>
        <dbReference type="ARBA" id="ARBA00012944"/>
    </source>
</evidence>
<comment type="catalytic activity">
    <reaction evidence="15 16">
        <text>a ubiquinone + NADH + 5 H(+)(in) = a ubiquinol + NAD(+) + 4 H(+)(out)</text>
        <dbReference type="Rhea" id="RHEA:29091"/>
        <dbReference type="Rhea" id="RHEA-COMP:9565"/>
        <dbReference type="Rhea" id="RHEA-COMP:9566"/>
        <dbReference type="ChEBI" id="CHEBI:15378"/>
        <dbReference type="ChEBI" id="CHEBI:16389"/>
        <dbReference type="ChEBI" id="CHEBI:17976"/>
        <dbReference type="ChEBI" id="CHEBI:57540"/>
        <dbReference type="ChEBI" id="CHEBI:57945"/>
        <dbReference type="EC" id="7.1.1.2"/>
    </reaction>
</comment>
<dbReference type="InterPro" id="IPR010227">
    <property type="entry name" value="NADH_Q_OxRdtase_chainM/4"/>
</dbReference>
<dbReference type="InterPro" id="IPR000260">
    <property type="entry name" value="NADH4_N"/>
</dbReference>
<feature type="domain" description="NADH:ubiquinone oxidoreductase chain 4 N-terminal" evidence="19">
    <location>
        <begin position="1"/>
        <end position="109"/>
    </location>
</feature>
<evidence type="ECO:0000256" key="9">
    <source>
        <dbReference type="ARBA" id="ARBA00022982"/>
    </source>
</evidence>
<name>A0A0F6SUI3_9STRI</name>
<dbReference type="PANTHER" id="PTHR43507">
    <property type="entry name" value="NADH-UBIQUINONE OXIDOREDUCTASE CHAIN 4"/>
    <property type="match status" value="1"/>
</dbReference>
<organism evidence="20">
    <name type="scientific">Tyto longimembris</name>
    <name type="common">Eastern grass-owl</name>
    <dbReference type="NCBI Taxonomy" id="507993"/>
    <lineage>
        <taxon>Eukaryota</taxon>
        <taxon>Metazoa</taxon>
        <taxon>Chordata</taxon>
        <taxon>Craniata</taxon>
        <taxon>Vertebrata</taxon>
        <taxon>Euteleostomi</taxon>
        <taxon>Archelosauria</taxon>
        <taxon>Archosauria</taxon>
        <taxon>Dinosauria</taxon>
        <taxon>Saurischia</taxon>
        <taxon>Theropoda</taxon>
        <taxon>Coelurosauria</taxon>
        <taxon>Aves</taxon>
        <taxon>Neognathae</taxon>
        <taxon>Neoaves</taxon>
        <taxon>Telluraves</taxon>
        <taxon>Strigiformes</taxon>
        <taxon>Tytonidae</taxon>
        <taxon>Tyto</taxon>
    </lineage>
</organism>
<comment type="similarity">
    <text evidence="2 16">Belongs to the complex I subunit 4 family.</text>
</comment>
<dbReference type="NCBIfam" id="TIGR01972">
    <property type="entry name" value="NDH_I_M"/>
    <property type="match status" value="1"/>
</dbReference>
<keyword evidence="13 16" id="KW-0496">Mitochondrion</keyword>
<feature type="transmembrane region" description="Helical" evidence="16">
    <location>
        <begin position="256"/>
        <end position="277"/>
    </location>
</feature>
<dbReference type="GO" id="GO:0015990">
    <property type="term" value="P:electron transport coupled proton transport"/>
    <property type="evidence" value="ECO:0007669"/>
    <property type="project" value="TreeGrafter"/>
</dbReference>
<feature type="transmembrane region" description="Helical" evidence="16">
    <location>
        <begin position="309"/>
        <end position="330"/>
    </location>
</feature>
<evidence type="ECO:0000259" key="19">
    <source>
        <dbReference type="Pfam" id="PF01059"/>
    </source>
</evidence>
<geneLocation type="mitochondrion" evidence="20"/>
<dbReference type="GO" id="GO:0008137">
    <property type="term" value="F:NADH dehydrogenase (ubiquinone) activity"/>
    <property type="evidence" value="ECO:0007669"/>
    <property type="project" value="UniProtKB-UniRule"/>
</dbReference>
<evidence type="ECO:0000256" key="4">
    <source>
        <dbReference type="ARBA" id="ARBA00021006"/>
    </source>
</evidence>